<keyword evidence="3" id="KW-1185">Reference proteome</keyword>
<feature type="transmembrane region" description="Helical" evidence="1">
    <location>
        <begin position="117"/>
        <end position="140"/>
    </location>
</feature>
<evidence type="ECO:0000256" key="1">
    <source>
        <dbReference type="SAM" id="Phobius"/>
    </source>
</evidence>
<sequence length="218" mass="24240">MKEQPKATLSQNIIRYIFYFSGLVCFGLGAAFSIKVQYLGLHPWDVLNVALYDQLGLTIGTWSIIVGLALIGVSLVVSKKYVNIGTFLNALLIGPIMDFFLWLDILPNASNTWTDYLILFVGIVLIGIGGGLYVSGGVGAGPRDGFMLSISERLRWSISKARILVESIVLVIGYFLGGPVFWVTFIYTFLLSPIFQFSLKFFSRLRLKLDKKIKVHSS</sequence>
<dbReference type="PANTHER" id="PTHR40078">
    <property type="entry name" value="INTEGRAL MEMBRANE PROTEIN-RELATED"/>
    <property type="match status" value="1"/>
</dbReference>
<accession>A0A9X1R1G2</accession>
<dbReference type="InterPro" id="IPR038750">
    <property type="entry name" value="YczE/YyaS-like"/>
</dbReference>
<protein>
    <recommendedName>
        <fullName evidence="4">YitT family protein</fullName>
    </recommendedName>
</protein>
<gene>
    <name evidence="2" type="ORF">K8344_09765</name>
</gene>
<keyword evidence="1" id="KW-0472">Membrane</keyword>
<feature type="transmembrane region" description="Helical" evidence="1">
    <location>
        <begin position="54"/>
        <end position="77"/>
    </location>
</feature>
<reference evidence="2" key="1">
    <citation type="submission" date="2021-09" db="EMBL/GenBank/DDBJ databases">
        <title>Genome of Aequorivita sp. strain F64183.</title>
        <authorList>
            <person name="Wang Y."/>
        </authorList>
    </citation>
    <scope>NUCLEOTIDE SEQUENCE</scope>
    <source>
        <strain evidence="2">F64183</strain>
    </source>
</reference>
<evidence type="ECO:0000313" key="3">
    <source>
        <dbReference type="Proteomes" id="UP001139462"/>
    </source>
</evidence>
<feature type="transmembrane region" description="Helical" evidence="1">
    <location>
        <begin position="12"/>
        <end position="34"/>
    </location>
</feature>
<evidence type="ECO:0000313" key="2">
    <source>
        <dbReference type="EMBL" id="MCG2431405.1"/>
    </source>
</evidence>
<dbReference type="AlphaFoldDB" id="A0A9X1R1G2"/>
<proteinExistence type="predicted"/>
<name>A0A9X1R1G2_9FLAO</name>
<dbReference type="Proteomes" id="UP001139462">
    <property type="component" value="Unassembled WGS sequence"/>
</dbReference>
<dbReference type="EMBL" id="JAIRBB010000008">
    <property type="protein sequence ID" value="MCG2431405.1"/>
    <property type="molecule type" value="Genomic_DNA"/>
</dbReference>
<feature type="transmembrane region" description="Helical" evidence="1">
    <location>
        <begin position="84"/>
        <end position="105"/>
    </location>
</feature>
<evidence type="ECO:0008006" key="4">
    <source>
        <dbReference type="Google" id="ProtNLM"/>
    </source>
</evidence>
<dbReference type="RefSeq" id="WP_237608514.1">
    <property type="nucleotide sequence ID" value="NZ_JAIRBB010000008.1"/>
</dbReference>
<keyword evidence="1" id="KW-1133">Transmembrane helix</keyword>
<dbReference type="PANTHER" id="PTHR40078:SF1">
    <property type="entry name" value="INTEGRAL MEMBRANE PROTEIN"/>
    <property type="match status" value="1"/>
</dbReference>
<comment type="caution">
    <text evidence="2">The sequence shown here is derived from an EMBL/GenBank/DDBJ whole genome shotgun (WGS) entry which is preliminary data.</text>
</comment>
<dbReference type="Pfam" id="PF19700">
    <property type="entry name" value="DUF6198"/>
    <property type="match status" value="1"/>
</dbReference>
<keyword evidence="1" id="KW-0812">Transmembrane</keyword>
<organism evidence="2 3">
    <name type="scientific">Aequorivita xiaoshiensis</name>
    <dbReference type="NCBI Taxonomy" id="2874476"/>
    <lineage>
        <taxon>Bacteria</taxon>
        <taxon>Pseudomonadati</taxon>
        <taxon>Bacteroidota</taxon>
        <taxon>Flavobacteriia</taxon>
        <taxon>Flavobacteriales</taxon>
        <taxon>Flavobacteriaceae</taxon>
        <taxon>Aequorivita</taxon>
    </lineage>
</organism>